<comment type="subcellular location">
    <subcellularLocation>
        <location evidence="1">Cytoplasm</location>
    </subcellularLocation>
</comment>
<keyword evidence="6" id="KW-0238">DNA-binding</keyword>
<evidence type="ECO:0000259" key="10">
    <source>
        <dbReference type="PROSITE" id="PS50110"/>
    </source>
</evidence>
<evidence type="ECO:0000256" key="5">
    <source>
        <dbReference type="ARBA" id="ARBA00023015"/>
    </source>
</evidence>
<evidence type="ECO:0000313" key="11">
    <source>
        <dbReference type="EMBL" id="MDI4647229.1"/>
    </source>
</evidence>
<dbReference type="SUPFAM" id="SSF46689">
    <property type="entry name" value="Homeodomain-like"/>
    <property type="match status" value="2"/>
</dbReference>
<evidence type="ECO:0000256" key="1">
    <source>
        <dbReference type="ARBA" id="ARBA00004496"/>
    </source>
</evidence>
<feature type="domain" description="HTH araC/xylS-type" evidence="9">
    <location>
        <begin position="418"/>
        <end position="516"/>
    </location>
</feature>
<dbReference type="PANTHER" id="PTHR42713">
    <property type="entry name" value="HISTIDINE KINASE-RELATED"/>
    <property type="match status" value="1"/>
</dbReference>
<dbReference type="InterPro" id="IPR001789">
    <property type="entry name" value="Sig_transdc_resp-reg_receiver"/>
</dbReference>
<evidence type="ECO:0000256" key="6">
    <source>
        <dbReference type="ARBA" id="ARBA00023125"/>
    </source>
</evidence>
<dbReference type="SMART" id="SM00448">
    <property type="entry name" value="REC"/>
    <property type="match status" value="1"/>
</dbReference>
<evidence type="ECO:0000256" key="4">
    <source>
        <dbReference type="ARBA" id="ARBA00023012"/>
    </source>
</evidence>
<feature type="domain" description="Response regulatory" evidence="10">
    <location>
        <begin position="3"/>
        <end position="120"/>
    </location>
</feature>
<dbReference type="PRINTS" id="PR00032">
    <property type="entry name" value="HTHARAC"/>
</dbReference>
<dbReference type="RefSeq" id="WP_282910007.1">
    <property type="nucleotide sequence ID" value="NZ_JAGRPV010000001.1"/>
</dbReference>
<evidence type="ECO:0000259" key="9">
    <source>
        <dbReference type="PROSITE" id="PS01124"/>
    </source>
</evidence>
<gene>
    <name evidence="11" type="ORF">KB449_19795</name>
</gene>
<evidence type="ECO:0000256" key="7">
    <source>
        <dbReference type="ARBA" id="ARBA00023163"/>
    </source>
</evidence>
<proteinExistence type="predicted"/>
<keyword evidence="5" id="KW-0805">Transcription regulation</keyword>
<comment type="caution">
    <text evidence="11">The sequence shown here is derived from an EMBL/GenBank/DDBJ whole genome shotgun (WGS) entry which is preliminary data.</text>
</comment>
<dbReference type="InterPro" id="IPR009057">
    <property type="entry name" value="Homeodomain-like_sf"/>
</dbReference>
<dbReference type="Gene3D" id="3.40.50.2300">
    <property type="match status" value="1"/>
</dbReference>
<dbReference type="InterPro" id="IPR020449">
    <property type="entry name" value="Tscrpt_reg_AraC-type_HTH"/>
</dbReference>
<keyword evidence="2" id="KW-0963">Cytoplasm</keyword>
<dbReference type="CDD" id="cd17536">
    <property type="entry name" value="REC_YesN-like"/>
    <property type="match status" value="1"/>
</dbReference>
<accession>A0ABT6TMT2</accession>
<dbReference type="EMBL" id="JAGRPV010000001">
    <property type="protein sequence ID" value="MDI4647229.1"/>
    <property type="molecule type" value="Genomic_DNA"/>
</dbReference>
<name>A0ABT6TMT2_9BACL</name>
<dbReference type="InterPro" id="IPR051552">
    <property type="entry name" value="HptR"/>
</dbReference>
<evidence type="ECO:0000256" key="8">
    <source>
        <dbReference type="PROSITE-ProRule" id="PRU00169"/>
    </source>
</evidence>
<dbReference type="PROSITE" id="PS50110">
    <property type="entry name" value="RESPONSE_REGULATORY"/>
    <property type="match status" value="1"/>
</dbReference>
<sequence length="518" mass="58748">MYRILLVDDEKLELEAIAQYVRWEDMGIAVADTAKNGREALQKMSLCKPDIILTDVRMPVMDGLEFARKAKQLDKHVKIVFLSGHDEFQYIKAALSVEAVGYLLKPVDHEELAAVMQRVIRKCEEDKQLLGSAEGLKERLVRSLAFETDLDSRREWVRKIERLPRPLPLSGHYKVAYASIRTSSPGARSAELFADVQRSLERRGEHHYAWYLDEERFCAIYYTQPAAESDVPDEAESFWRALSGEFQVRGAALSVGLSAEGRLLVDLHDRFEEARFAHGSRFYDGCSAVHAYAPFKSPAAPTVDPAAAAAGIGLAISHARLDDIDRQVAGFLAPYAANRTPRETIVSDTAHLLSDLERQYAPLLEAIEGARERQEANWKLMMEPDSLAELRAHLCAWCRAIAGMIEAREQDKHLPIVQRVMETIDARYSQPLTVEQLAAEVYLSPNYIRTLFKEKSGETILEYLTKVRIRRAAELLKDRSLRVHEISKAVGYENVSYFCALFQKHRGVTPNDYRKKLL</sequence>
<protein>
    <submittedName>
        <fullName evidence="11">Response regulator</fullName>
    </submittedName>
</protein>
<dbReference type="SMART" id="SM00342">
    <property type="entry name" value="HTH_ARAC"/>
    <property type="match status" value="1"/>
</dbReference>
<evidence type="ECO:0000313" key="12">
    <source>
        <dbReference type="Proteomes" id="UP001161691"/>
    </source>
</evidence>
<dbReference type="Pfam" id="PF00072">
    <property type="entry name" value="Response_reg"/>
    <property type="match status" value="1"/>
</dbReference>
<dbReference type="PROSITE" id="PS01124">
    <property type="entry name" value="HTH_ARAC_FAMILY_2"/>
    <property type="match status" value="1"/>
</dbReference>
<organism evidence="11 12">
    <name type="scientific">Cohnella hashimotonis</name>
    <dbReference type="NCBI Taxonomy" id="2826895"/>
    <lineage>
        <taxon>Bacteria</taxon>
        <taxon>Bacillati</taxon>
        <taxon>Bacillota</taxon>
        <taxon>Bacilli</taxon>
        <taxon>Bacillales</taxon>
        <taxon>Paenibacillaceae</taxon>
        <taxon>Cohnella</taxon>
    </lineage>
</organism>
<keyword evidence="7" id="KW-0804">Transcription</keyword>
<dbReference type="InterPro" id="IPR011006">
    <property type="entry name" value="CheY-like_superfamily"/>
</dbReference>
<keyword evidence="4" id="KW-0902">Two-component regulatory system</keyword>
<dbReference type="Gene3D" id="1.10.10.60">
    <property type="entry name" value="Homeodomain-like"/>
    <property type="match status" value="2"/>
</dbReference>
<keyword evidence="12" id="KW-1185">Reference proteome</keyword>
<dbReference type="SUPFAM" id="SSF52172">
    <property type="entry name" value="CheY-like"/>
    <property type="match status" value="1"/>
</dbReference>
<reference evidence="11" key="1">
    <citation type="submission" date="2023-04" db="EMBL/GenBank/DDBJ databases">
        <title>Comparative genomic analysis of Cohnella hashimotonis sp. nov., isolated from the International Space Station.</title>
        <authorList>
            <person name="Venkateswaran K."/>
            <person name="Simpson A."/>
        </authorList>
    </citation>
    <scope>NUCLEOTIDE SEQUENCE</scope>
    <source>
        <strain evidence="11">F6_2S_P_1</strain>
    </source>
</reference>
<evidence type="ECO:0000256" key="2">
    <source>
        <dbReference type="ARBA" id="ARBA00022490"/>
    </source>
</evidence>
<dbReference type="Proteomes" id="UP001161691">
    <property type="component" value="Unassembled WGS sequence"/>
</dbReference>
<dbReference type="PANTHER" id="PTHR42713:SF3">
    <property type="entry name" value="TRANSCRIPTIONAL REGULATORY PROTEIN HPTR"/>
    <property type="match status" value="1"/>
</dbReference>
<feature type="modified residue" description="4-aspartylphosphate" evidence="8">
    <location>
        <position position="55"/>
    </location>
</feature>
<dbReference type="Pfam" id="PF12833">
    <property type="entry name" value="HTH_18"/>
    <property type="match status" value="1"/>
</dbReference>
<dbReference type="InterPro" id="IPR018060">
    <property type="entry name" value="HTH_AraC"/>
</dbReference>
<evidence type="ECO:0000256" key="3">
    <source>
        <dbReference type="ARBA" id="ARBA00022553"/>
    </source>
</evidence>
<keyword evidence="3 8" id="KW-0597">Phosphoprotein</keyword>